<protein>
    <recommendedName>
        <fullName evidence="2">E3 ubiquitin-protein ligase RNF182</fullName>
    </recommendedName>
    <alternativeName>
        <fullName evidence="7">RING finger protein 182</fullName>
    </alternativeName>
    <alternativeName>
        <fullName evidence="6">RING-type E3 ubiquitin transferase RNF182</fullName>
    </alternativeName>
</protein>
<keyword evidence="13" id="KW-1185">Reference proteome</keyword>
<evidence type="ECO:0000256" key="9">
    <source>
        <dbReference type="SAM" id="MobiDB-lite"/>
    </source>
</evidence>
<feature type="transmembrane region" description="Helical" evidence="10">
    <location>
        <begin position="474"/>
        <end position="493"/>
    </location>
</feature>
<dbReference type="AlphaFoldDB" id="A0A8B9P7S3"/>
<comment type="subunit">
    <text evidence="1">Interacts with ATP6V0C.</text>
</comment>
<evidence type="ECO:0000256" key="7">
    <source>
        <dbReference type="ARBA" id="ARBA00031239"/>
    </source>
</evidence>
<dbReference type="GO" id="GO:0008270">
    <property type="term" value="F:zinc ion binding"/>
    <property type="evidence" value="ECO:0007669"/>
    <property type="project" value="UniProtKB-KW"/>
</dbReference>
<evidence type="ECO:0000256" key="8">
    <source>
        <dbReference type="PROSITE-ProRule" id="PRU00175"/>
    </source>
</evidence>
<evidence type="ECO:0000313" key="13">
    <source>
        <dbReference type="Proteomes" id="UP000694424"/>
    </source>
</evidence>
<reference evidence="12" key="1">
    <citation type="submission" date="2025-08" db="UniProtKB">
        <authorList>
            <consortium name="Ensembl"/>
        </authorList>
    </citation>
    <scope>IDENTIFICATION</scope>
</reference>
<name>A0A8B9P7S3_APTOW</name>
<dbReference type="Proteomes" id="UP000694424">
    <property type="component" value="Unplaced"/>
</dbReference>
<evidence type="ECO:0000256" key="10">
    <source>
        <dbReference type="SAM" id="Phobius"/>
    </source>
</evidence>
<dbReference type="UniPathway" id="UPA00143"/>
<evidence type="ECO:0000256" key="4">
    <source>
        <dbReference type="ARBA" id="ARBA00022771"/>
    </source>
</evidence>
<dbReference type="PANTHER" id="PTHR46675">
    <property type="entry name" value="E3 UBIQUITIN-PROTEIN LIGASE RNF182"/>
    <property type="match status" value="1"/>
</dbReference>
<keyword evidence="10" id="KW-0472">Membrane</keyword>
<dbReference type="InterPro" id="IPR047986">
    <property type="entry name" value="RNF182_RING-HC"/>
</dbReference>
<accession>A0A8B9P7S3</accession>
<evidence type="ECO:0000256" key="5">
    <source>
        <dbReference type="ARBA" id="ARBA00022833"/>
    </source>
</evidence>
<dbReference type="InterPro" id="IPR042285">
    <property type="entry name" value="RNF182"/>
</dbReference>
<evidence type="ECO:0000256" key="2">
    <source>
        <dbReference type="ARBA" id="ARBA00014050"/>
    </source>
</evidence>
<evidence type="ECO:0000256" key="3">
    <source>
        <dbReference type="ARBA" id="ARBA00022723"/>
    </source>
</evidence>
<dbReference type="PROSITE" id="PS50089">
    <property type="entry name" value="ZF_RING_2"/>
    <property type="match status" value="1"/>
</dbReference>
<evidence type="ECO:0000256" key="6">
    <source>
        <dbReference type="ARBA" id="ARBA00030086"/>
    </source>
</evidence>
<dbReference type="CDD" id="cd16555">
    <property type="entry name" value="RING-HC_RNF182"/>
    <property type="match status" value="1"/>
</dbReference>
<dbReference type="Pfam" id="PF14634">
    <property type="entry name" value="zf-RING_5"/>
    <property type="match status" value="1"/>
</dbReference>
<dbReference type="SUPFAM" id="SSF57850">
    <property type="entry name" value="RING/U-box"/>
    <property type="match status" value="1"/>
</dbReference>
<feature type="domain" description="RING-type" evidence="11">
    <location>
        <begin position="285"/>
        <end position="333"/>
    </location>
</feature>
<evidence type="ECO:0000256" key="1">
    <source>
        <dbReference type="ARBA" id="ARBA00011482"/>
    </source>
</evidence>
<dbReference type="PANTHER" id="PTHR46675:SF3">
    <property type="entry name" value="E3 UBIQUITIN-PROTEIN LIGASE RNF182"/>
    <property type="match status" value="1"/>
</dbReference>
<keyword evidence="5" id="KW-0862">Zinc</keyword>
<dbReference type="GO" id="GO:0016567">
    <property type="term" value="P:protein ubiquitination"/>
    <property type="evidence" value="ECO:0007669"/>
    <property type="project" value="UniProtKB-UniPathway"/>
</dbReference>
<dbReference type="InterPro" id="IPR001841">
    <property type="entry name" value="Znf_RING"/>
</dbReference>
<dbReference type="SMART" id="SM00184">
    <property type="entry name" value="RING"/>
    <property type="match status" value="1"/>
</dbReference>
<dbReference type="PROSITE" id="PS00518">
    <property type="entry name" value="ZF_RING_1"/>
    <property type="match status" value="1"/>
</dbReference>
<feature type="region of interest" description="Disordered" evidence="9">
    <location>
        <begin position="181"/>
        <end position="271"/>
    </location>
</feature>
<dbReference type="Ensembl" id="ENSAOWT00000006794.1">
    <property type="protein sequence ID" value="ENSAOWP00000005996.1"/>
    <property type="gene ID" value="ENSAOWG00000004122.1"/>
</dbReference>
<feature type="compositionally biased region" description="Low complexity" evidence="9">
    <location>
        <begin position="145"/>
        <end position="160"/>
    </location>
</feature>
<keyword evidence="10" id="KW-0812">Transmembrane</keyword>
<keyword evidence="4 8" id="KW-0863">Zinc-finger</keyword>
<dbReference type="InterPro" id="IPR017907">
    <property type="entry name" value="Znf_RING_CS"/>
</dbReference>
<feature type="region of interest" description="Disordered" evidence="9">
    <location>
        <begin position="72"/>
        <end position="161"/>
    </location>
</feature>
<dbReference type="Gene3D" id="3.30.40.10">
    <property type="entry name" value="Zinc/RING finger domain, C3HC4 (zinc finger)"/>
    <property type="match status" value="1"/>
</dbReference>
<reference evidence="12" key="2">
    <citation type="submission" date="2025-09" db="UniProtKB">
        <authorList>
            <consortium name="Ensembl"/>
        </authorList>
    </citation>
    <scope>IDENTIFICATION</scope>
</reference>
<dbReference type="InterPro" id="IPR013083">
    <property type="entry name" value="Znf_RING/FYVE/PHD"/>
</dbReference>
<keyword evidence="3" id="KW-0479">Metal-binding</keyword>
<proteinExistence type="predicted"/>
<feature type="compositionally biased region" description="Low complexity" evidence="9">
    <location>
        <begin position="239"/>
        <end position="260"/>
    </location>
</feature>
<feature type="transmembrane region" description="Helical" evidence="10">
    <location>
        <begin position="443"/>
        <end position="467"/>
    </location>
</feature>
<keyword evidence="10" id="KW-1133">Transmembrane helix</keyword>
<evidence type="ECO:0000259" key="11">
    <source>
        <dbReference type="PROSITE" id="PS50089"/>
    </source>
</evidence>
<sequence>MLGVKPLRLQGGCADPIRPGRFTPGAASLLWRRAGAVSSQGRAERVCPGKGRGAACAARALQSPGLLQPPPMGPEGCRAPGPPTADARAGKGRGILGGCSEQRSSGTAREPHLPASTSSCRSPGDPAVPVLCPMGPGRPGPAPAALPRLGSAGAQASASSFPLPGQRRVGCLQPQCVWAGSAASPGSVPRTSPWGARSRRRPGCLQHLPNAYGPAGRGTAQPAGAARLGTSRPPAASHRGAPPWTAARPPRTGPRAASPAQTMTHKDGELESSQPLVFTAHELECKICYHRYDARARKPKLLSCGHRVCAKCLRRMVALGDASPRRLSCPFCRRETPVPGEDVQRLQDDSKVLAVLTYHERAKKRGASLSPEVILCPSVLEPFAEPSPSSDCLVITILEVPEDLAPPEGLGVLDMIRLYRPASLGALPCHGPMRKCRSWTWQAVPHFILGMLCLIYFSSLPFGIYLLLIEHHSLGIVLVSLVPSTLLLCIFYSCCQCLCREVFAFPS</sequence>
<organism evidence="12 13">
    <name type="scientific">Apteryx owenii</name>
    <name type="common">Little spotted kiwi</name>
    <dbReference type="NCBI Taxonomy" id="8824"/>
    <lineage>
        <taxon>Eukaryota</taxon>
        <taxon>Metazoa</taxon>
        <taxon>Chordata</taxon>
        <taxon>Craniata</taxon>
        <taxon>Vertebrata</taxon>
        <taxon>Euteleostomi</taxon>
        <taxon>Archelosauria</taxon>
        <taxon>Archosauria</taxon>
        <taxon>Dinosauria</taxon>
        <taxon>Saurischia</taxon>
        <taxon>Theropoda</taxon>
        <taxon>Coelurosauria</taxon>
        <taxon>Aves</taxon>
        <taxon>Palaeognathae</taxon>
        <taxon>Apterygiformes</taxon>
        <taxon>Apterygidae</taxon>
        <taxon>Apteryx</taxon>
    </lineage>
</organism>
<evidence type="ECO:0000313" key="12">
    <source>
        <dbReference type="Ensembl" id="ENSAOWP00000005996.1"/>
    </source>
</evidence>